<dbReference type="HAMAP" id="MF_00011">
    <property type="entry name" value="Adenylosucc_synth"/>
    <property type="match status" value="1"/>
</dbReference>
<protein>
    <recommendedName>
        <fullName evidence="8">Adenylosuccinate synthetase</fullName>
        <shortName evidence="8">AMPSase</shortName>
        <shortName evidence="8">AdSS</shortName>
        <ecNumber evidence="8">6.3.4.4</ecNumber>
    </recommendedName>
    <alternativeName>
        <fullName evidence="8">IMP--aspartate ligase</fullName>
    </alternativeName>
</protein>
<dbReference type="InterPro" id="IPR027417">
    <property type="entry name" value="P-loop_NTPase"/>
</dbReference>
<dbReference type="Gene3D" id="1.10.300.10">
    <property type="entry name" value="Adenylosuccinate Synthetase, subunit A, domain 2"/>
    <property type="match status" value="1"/>
</dbReference>
<comment type="cofactor">
    <cofactor evidence="8">
        <name>Mg(2+)</name>
        <dbReference type="ChEBI" id="CHEBI:18420"/>
    </cofactor>
    <text evidence="8">Binds 1 Mg(2+) ion per subunit.</text>
</comment>
<evidence type="ECO:0000256" key="7">
    <source>
        <dbReference type="ARBA" id="ARBA00023134"/>
    </source>
</evidence>
<feature type="binding site" evidence="8">
    <location>
        <begin position="48"/>
        <end position="50"/>
    </location>
    <ligand>
        <name>GTP</name>
        <dbReference type="ChEBI" id="CHEBI:37565"/>
    </ligand>
</feature>
<comment type="caution">
    <text evidence="8">Lacks conserved residue(s) required for the propagation of feature annotation.</text>
</comment>
<name>A0A1F7X3P9_9BACT</name>
<dbReference type="NCBIfam" id="NF002223">
    <property type="entry name" value="PRK01117.1"/>
    <property type="match status" value="1"/>
</dbReference>
<comment type="caution">
    <text evidence="9">The sequence shown here is derived from an EMBL/GenBank/DDBJ whole genome shotgun (WGS) entry which is preliminary data.</text>
</comment>
<dbReference type="FunFam" id="1.10.300.10:FF:000001">
    <property type="entry name" value="Adenylosuccinate synthetase"/>
    <property type="match status" value="1"/>
</dbReference>
<evidence type="ECO:0000313" key="10">
    <source>
        <dbReference type="Proteomes" id="UP000176778"/>
    </source>
</evidence>
<keyword evidence="3 8" id="KW-0479">Metal-binding</keyword>
<keyword evidence="2 8" id="KW-0436">Ligase</keyword>
<feature type="binding site" evidence="8">
    <location>
        <position position="48"/>
    </location>
    <ligand>
        <name>Mg(2+)</name>
        <dbReference type="ChEBI" id="CHEBI:18420"/>
    </ligand>
</feature>
<evidence type="ECO:0000256" key="4">
    <source>
        <dbReference type="ARBA" id="ARBA00022741"/>
    </source>
</evidence>
<dbReference type="NCBIfam" id="TIGR00184">
    <property type="entry name" value="purA"/>
    <property type="match status" value="1"/>
</dbReference>
<comment type="similarity">
    <text evidence="8">Belongs to the adenylosuccinate synthetase family.</text>
</comment>
<gene>
    <name evidence="8" type="primary">purA</name>
    <name evidence="9" type="ORF">A2Y68_03840</name>
</gene>
<feature type="binding site" evidence="8">
    <location>
        <begin position="308"/>
        <end position="314"/>
    </location>
    <ligand>
        <name>substrate</name>
    </ligand>
</feature>
<evidence type="ECO:0000256" key="6">
    <source>
        <dbReference type="ARBA" id="ARBA00022842"/>
    </source>
</evidence>
<feature type="binding site" evidence="8">
    <location>
        <position position="152"/>
    </location>
    <ligand>
        <name>IMP</name>
        <dbReference type="ChEBI" id="CHEBI:58053"/>
        <note>ligand shared between dimeric partners</note>
    </ligand>
</feature>
<keyword evidence="8" id="KW-0963">Cytoplasm</keyword>
<dbReference type="SUPFAM" id="SSF52540">
    <property type="entry name" value="P-loop containing nucleoside triphosphate hydrolases"/>
    <property type="match status" value="1"/>
</dbReference>
<reference evidence="9 10" key="1">
    <citation type="journal article" date="2016" name="Nat. Commun.">
        <title>Thousands of microbial genomes shed light on interconnected biogeochemical processes in an aquifer system.</title>
        <authorList>
            <person name="Anantharaman K."/>
            <person name="Brown C.T."/>
            <person name="Hug L.A."/>
            <person name="Sharon I."/>
            <person name="Castelle C.J."/>
            <person name="Probst A.J."/>
            <person name="Thomas B.C."/>
            <person name="Singh A."/>
            <person name="Wilkins M.J."/>
            <person name="Karaoz U."/>
            <person name="Brodie E.L."/>
            <person name="Williams K.H."/>
            <person name="Hubbard S.S."/>
            <person name="Banfield J.F."/>
        </authorList>
    </citation>
    <scope>NUCLEOTIDE SEQUENCE [LARGE SCALE GENOMIC DNA]</scope>
</reference>
<dbReference type="UniPathway" id="UPA00075">
    <property type="reaction ID" value="UER00335"/>
</dbReference>
<dbReference type="EMBL" id="MGFR01000003">
    <property type="protein sequence ID" value="OGM09724.1"/>
    <property type="molecule type" value="Genomic_DNA"/>
</dbReference>
<feature type="active site" description="Proton donor" evidence="8">
    <location>
        <position position="49"/>
    </location>
</feature>
<feature type="binding site" description="in other chain" evidence="8">
    <location>
        <position position="234"/>
    </location>
    <ligand>
        <name>IMP</name>
        <dbReference type="ChEBI" id="CHEBI:58053"/>
        <note>ligand shared between dimeric partners</note>
    </ligand>
</feature>
<dbReference type="GO" id="GO:0005737">
    <property type="term" value="C:cytoplasm"/>
    <property type="evidence" value="ECO:0007669"/>
    <property type="project" value="UniProtKB-SubCell"/>
</dbReference>
<keyword evidence="5 8" id="KW-0658">Purine biosynthesis</keyword>
<dbReference type="STRING" id="1802479.A2Y68_03840"/>
<comment type="function">
    <text evidence="8">Plays an important role in the de novo pathway of purine nucleotide biosynthesis. Catalyzes the first committed step in the biosynthesis of AMP from IMP.</text>
</comment>
<feature type="binding site" evidence="8">
    <location>
        <position position="21"/>
    </location>
    <ligand>
        <name>Mg(2+)</name>
        <dbReference type="ChEBI" id="CHEBI:18420"/>
    </ligand>
</feature>
<dbReference type="GO" id="GO:0004019">
    <property type="term" value="F:adenylosuccinate synthase activity"/>
    <property type="evidence" value="ECO:0007669"/>
    <property type="project" value="UniProtKB-UniRule"/>
</dbReference>
<keyword evidence="4 8" id="KW-0547">Nucleotide-binding</keyword>
<dbReference type="AlphaFoldDB" id="A0A1F7X3P9"/>
<feature type="binding site" description="in other chain" evidence="8">
    <location>
        <position position="138"/>
    </location>
    <ligand>
        <name>IMP</name>
        <dbReference type="ChEBI" id="CHEBI:58053"/>
        <note>ligand shared between dimeric partners</note>
    </ligand>
</feature>
<evidence type="ECO:0000256" key="3">
    <source>
        <dbReference type="ARBA" id="ARBA00022723"/>
    </source>
</evidence>
<evidence type="ECO:0000256" key="1">
    <source>
        <dbReference type="ARBA" id="ARBA00011738"/>
    </source>
</evidence>
<feature type="binding site" evidence="8">
    <location>
        <begin position="420"/>
        <end position="422"/>
    </location>
    <ligand>
        <name>GTP</name>
        <dbReference type="ChEBI" id="CHEBI:37565"/>
    </ligand>
</feature>
<dbReference type="GO" id="GO:0000287">
    <property type="term" value="F:magnesium ion binding"/>
    <property type="evidence" value="ECO:0007669"/>
    <property type="project" value="UniProtKB-UniRule"/>
</dbReference>
<dbReference type="CDD" id="cd03108">
    <property type="entry name" value="AdSS"/>
    <property type="match status" value="1"/>
</dbReference>
<keyword evidence="6 8" id="KW-0460">Magnesium</keyword>
<dbReference type="Pfam" id="PF00709">
    <property type="entry name" value="Adenylsucc_synt"/>
    <property type="match status" value="1"/>
</dbReference>
<dbReference type="PANTHER" id="PTHR11846:SF0">
    <property type="entry name" value="ADENYLOSUCCINATE SYNTHETASE"/>
    <property type="match status" value="1"/>
</dbReference>
<accession>A0A1F7X3P9</accession>
<sequence>MTERLSRWRGTNVVLDTTWGDSGKGKLVDVMAQRAKMVVRFNGGPNAGHTVKNEHGEFKFHQIPSGIFNPEAISVIAQTVAVNPNVLLGEIAELKAKGIEVSKANLLVSEEAHLIMPWHIQRDRLRETARGEEKIGTTGQGIGPVFADRTERVGLKVKDILDPRLPEILAKELAWQEKLTQLMLDTSEPQYDYDSILEDLRKAADTLAPIISQVLPLIRLFHKRGNNILGEGAQGALLDLDLGGYPFVTSTHPTLSGFSQATGIYANISRIIGVTKAYQTRVGEGPMPTELENEIGATLRERGKEYGATTGRPRRCGWIDIPAIRYGAMISGVKSLAITKLDVLDSFDEIRICAAYRDHGHDYKFGYPDTMARAVPIYINLKGWREDTSGAKDIRSLPEKCSFYLTTIQELVGLPVEFVSVGPERNQSIYL</sequence>
<dbReference type="Gene3D" id="3.90.170.10">
    <property type="entry name" value="Adenylosuccinate Synthetase, subunit A, domain 3"/>
    <property type="match status" value="1"/>
</dbReference>
<dbReference type="GO" id="GO:0005525">
    <property type="term" value="F:GTP binding"/>
    <property type="evidence" value="ECO:0007669"/>
    <property type="project" value="UniProtKB-UniRule"/>
</dbReference>
<evidence type="ECO:0000256" key="2">
    <source>
        <dbReference type="ARBA" id="ARBA00022598"/>
    </source>
</evidence>
<dbReference type="GO" id="GO:0044208">
    <property type="term" value="P:'de novo' AMP biosynthetic process"/>
    <property type="evidence" value="ECO:0007669"/>
    <property type="project" value="UniProtKB-UniRule"/>
</dbReference>
<evidence type="ECO:0000313" key="9">
    <source>
        <dbReference type="EMBL" id="OGM09724.1"/>
    </source>
</evidence>
<evidence type="ECO:0000256" key="8">
    <source>
        <dbReference type="HAMAP-Rule" id="MF_00011"/>
    </source>
</evidence>
<dbReference type="InterPro" id="IPR042110">
    <property type="entry name" value="Adenylosuccinate_synth_dom2"/>
</dbReference>
<dbReference type="InterPro" id="IPR042111">
    <property type="entry name" value="Adenylosuccinate_synth_dom3"/>
</dbReference>
<dbReference type="InterPro" id="IPR042109">
    <property type="entry name" value="Adenylosuccinate_synth_dom1"/>
</dbReference>
<comment type="subunit">
    <text evidence="1 8">Homodimer.</text>
</comment>
<comment type="catalytic activity">
    <reaction evidence="8">
        <text>IMP + L-aspartate + GTP = N(6)-(1,2-dicarboxyethyl)-AMP + GDP + phosphate + 2 H(+)</text>
        <dbReference type="Rhea" id="RHEA:15753"/>
        <dbReference type="ChEBI" id="CHEBI:15378"/>
        <dbReference type="ChEBI" id="CHEBI:29991"/>
        <dbReference type="ChEBI" id="CHEBI:37565"/>
        <dbReference type="ChEBI" id="CHEBI:43474"/>
        <dbReference type="ChEBI" id="CHEBI:57567"/>
        <dbReference type="ChEBI" id="CHEBI:58053"/>
        <dbReference type="ChEBI" id="CHEBI:58189"/>
        <dbReference type="EC" id="6.3.4.4"/>
    </reaction>
</comment>
<dbReference type="FunFam" id="3.90.170.10:FF:000001">
    <property type="entry name" value="Adenylosuccinate synthetase"/>
    <property type="match status" value="1"/>
</dbReference>
<organism evidence="9 10">
    <name type="scientific">Candidatus Woesebacteria bacterium RBG_13_46_13</name>
    <dbReference type="NCBI Taxonomy" id="1802479"/>
    <lineage>
        <taxon>Bacteria</taxon>
        <taxon>Candidatus Woeseibacteriota</taxon>
    </lineage>
</organism>
<dbReference type="EC" id="6.3.4.4" evidence="8"/>
<proteinExistence type="inferred from homology"/>
<feature type="binding site" evidence="8">
    <location>
        <begin position="340"/>
        <end position="342"/>
    </location>
    <ligand>
        <name>GTP</name>
        <dbReference type="ChEBI" id="CHEBI:37565"/>
    </ligand>
</feature>
<dbReference type="Gene3D" id="3.40.440.10">
    <property type="entry name" value="Adenylosuccinate Synthetase, subunit A, domain 1"/>
    <property type="match status" value="1"/>
</dbReference>
<dbReference type="Proteomes" id="UP000176778">
    <property type="component" value="Unassembled WGS sequence"/>
</dbReference>
<comment type="pathway">
    <text evidence="8">Purine metabolism; AMP biosynthesis via de novo pathway; AMP from IMP: step 1/2.</text>
</comment>
<dbReference type="InterPro" id="IPR001114">
    <property type="entry name" value="Adenylosuccinate_synthetase"/>
</dbReference>
<dbReference type="SMART" id="SM00788">
    <property type="entry name" value="Adenylsucc_synt"/>
    <property type="match status" value="1"/>
</dbReference>
<feature type="active site" description="Proton acceptor" evidence="8">
    <location>
        <position position="21"/>
    </location>
</feature>
<keyword evidence="7 8" id="KW-0342">GTP-binding</keyword>
<feature type="binding site" description="in other chain" evidence="8">
    <location>
        <begin position="46"/>
        <end position="49"/>
    </location>
    <ligand>
        <name>IMP</name>
        <dbReference type="ChEBI" id="CHEBI:58053"/>
        <note>ligand shared between dimeric partners</note>
    </ligand>
</feature>
<feature type="binding site" description="in other chain" evidence="8">
    <location>
        <position position="312"/>
    </location>
    <ligand>
        <name>IMP</name>
        <dbReference type="ChEBI" id="CHEBI:58053"/>
        <note>ligand shared between dimeric partners</note>
    </ligand>
</feature>
<feature type="binding site" evidence="8">
    <location>
        <position position="314"/>
    </location>
    <ligand>
        <name>GTP</name>
        <dbReference type="ChEBI" id="CHEBI:37565"/>
    </ligand>
</feature>
<comment type="subcellular location">
    <subcellularLocation>
        <location evidence="8">Cytoplasm</location>
    </subcellularLocation>
</comment>
<evidence type="ECO:0000256" key="5">
    <source>
        <dbReference type="ARBA" id="ARBA00022755"/>
    </source>
</evidence>
<dbReference type="GO" id="GO:0046040">
    <property type="term" value="P:IMP metabolic process"/>
    <property type="evidence" value="ECO:0007669"/>
    <property type="project" value="TreeGrafter"/>
</dbReference>
<dbReference type="PANTHER" id="PTHR11846">
    <property type="entry name" value="ADENYLOSUCCINATE SYNTHETASE"/>
    <property type="match status" value="1"/>
</dbReference>
<feature type="binding site" description="in other chain" evidence="8">
    <location>
        <position position="249"/>
    </location>
    <ligand>
        <name>IMP</name>
        <dbReference type="ChEBI" id="CHEBI:58053"/>
        <note>ligand shared between dimeric partners</note>
    </ligand>
</feature>